<evidence type="ECO:0000313" key="9">
    <source>
        <dbReference type="EMBL" id="QDU59949.1"/>
    </source>
</evidence>
<dbReference type="InterPro" id="IPR036322">
    <property type="entry name" value="WD40_repeat_dom_sf"/>
</dbReference>
<dbReference type="PROSITE" id="PS00108">
    <property type="entry name" value="PROTEIN_KINASE_ST"/>
    <property type="match status" value="1"/>
</dbReference>
<organism evidence="9 10">
    <name type="scientific">Kolteria novifilia</name>
    <dbReference type="NCBI Taxonomy" id="2527975"/>
    <lineage>
        <taxon>Bacteria</taxon>
        <taxon>Pseudomonadati</taxon>
        <taxon>Planctomycetota</taxon>
        <taxon>Planctomycetia</taxon>
        <taxon>Kolteriales</taxon>
        <taxon>Kolteriaceae</taxon>
        <taxon>Kolteria</taxon>
    </lineage>
</organism>
<dbReference type="EC" id="2.7.11.1" evidence="9"/>
<feature type="binding site" evidence="6">
    <location>
        <position position="137"/>
    </location>
    <ligand>
        <name>ATP</name>
        <dbReference type="ChEBI" id="CHEBI:30616"/>
    </ligand>
</feature>
<keyword evidence="4 6" id="KW-0067">ATP-binding</keyword>
<reference evidence="9 10" key="1">
    <citation type="submission" date="2019-02" db="EMBL/GenBank/DDBJ databases">
        <title>Deep-cultivation of Planctomycetes and their phenomic and genomic characterization uncovers novel biology.</title>
        <authorList>
            <person name="Wiegand S."/>
            <person name="Jogler M."/>
            <person name="Boedeker C."/>
            <person name="Pinto D."/>
            <person name="Vollmers J."/>
            <person name="Rivas-Marin E."/>
            <person name="Kohn T."/>
            <person name="Peeters S.H."/>
            <person name="Heuer A."/>
            <person name="Rast P."/>
            <person name="Oberbeckmann S."/>
            <person name="Bunk B."/>
            <person name="Jeske O."/>
            <person name="Meyerdierks A."/>
            <person name="Storesund J.E."/>
            <person name="Kallscheuer N."/>
            <person name="Luecker S."/>
            <person name="Lage O.M."/>
            <person name="Pohl T."/>
            <person name="Merkel B.J."/>
            <person name="Hornburger P."/>
            <person name="Mueller R.-W."/>
            <person name="Bruemmer F."/>
            <person name="Labrenz M."/>
            <person name="Spormann A.M."/>
            <person name="Op den Camp H."/>
            <person name="Overmann J."/>
            <person name="Amann R."/>
            <person name="Jetten M.S.M."/>
            <person name="Mascher T."/>
            <person name="Medema M.H."/>
            <person name="Devos D.P."/>
            <person name="Kaster A.-K."/>
            <person name="Ovreas L."/>
            <person name="Rohde M."/>
            <person name="Galperin M.Y."/>
            <person name="Jogler C."/>
        </authorList>
    </citation>
    <scope>NUCLEOTIDE SEQUENCE [LARGE SCALE GENOMIC DNA]</scope>
    <source>
        <strain evidence="9 10">Pan216</strain>
    </source>
</reference>
<dbReference type="InterPro" id="IPR011009">
    <property type="entry name" value="Kinase-like_dom_sf"/>
</dbReference>
<feature type="repeat" description="WD" evidence="5">
    <location>
        <begin position="1458"/>
        <end position="1490"/>
    </location>
</feature>
<dbReference type="InterPro" id="IPR015943">
    <property type="entry name" value="WD40/YVTN_repeat-like_dom_sf"/>
</dbReference>
<dbReference type="SUPFAM" id="SSF56112">
    <property type="entry name" value="Protein kinase-like (PK-like)"/>
    <property type="match status" value="1"/>
</dbReference>
<sequence>MPNCPDQDRIISYLHGRLSVAELSEIENHLDSCELCQTLLGEVDDPNDSILVALRSSAVADEYAGEESYRTGLERAERIGQDWSQDEKPNEDRPREPDRDELGSIREYRLLERLGEGAMGQVYRARHERLDKLVALKILRHSTLSNPAAVARFGREMRAVGKLDHPNIVRATDAGEFEGVHYLVMELVDGLDLSNLCRRVGLLGTPEACEIIRQAANGLQHAHEHGLIHRDIKPPNLILTTQGVVKILDLGLARPSDDEKVDGELTAAGQVVGTVNYLAPEQAGFCQHIGARADIYSLGCTLFRLLSGRAPYDDGQLVTPYQYILAHVKDPIPRITEKRRDVPRKLEAILIQMMAKDPKDRIEEASQVAELLTPYCAKADLSGLFNSTDSTVVESTSSPTVDLPKAETKTEGYDWTCIERVSSGGPPRVRRRRAFLTGGLAFLVTLAGMITYLTTGEGKVELTVNEPGYTVALDGKEITLKDPEGETTVLSVPAGRHELLVRKSGFESVSRVVRLMRHGRVAVEAKLVPKEAPTVAKVDEPPPKMADDPSPRAVTPLTTTPKLAGTLATASLATSSMLPTEATIPRLSGLVAEPKELEGIHRWQVDTVKPRSDVNAVAYSPDGKSVAVATHGSGHLRIYDAHTNRLLHVLPTQLGGILALAWSPDGETIVCSHTSRNLYLWKPSENRLLRRWRVSPMPVRAMAFSTDGRHLAVAHDRRVELWNAAGERQSIVGWHDDQVTSLAWDPKSERLLSGGKDNSARIWTLDGSLEQTLSCDAPVLSVGWDPKGEWISTAEEKHFLLWKSDGTLDRELKVGDNSFKSHSWAPDGDRLAIVTYYGVHLRNREFKPTLVSANNFAQSLAWSPDGQTFVIGSDLMTQSGITFFDRDGKRLSELSNCRQIRDMASHPDGTKFAVGTRQTAIWSSDGRDVTVVRANSEVPECAWSPTGDVLAVGKSYGETILASSGGKILRTLKSDEPSIDALAWSPDGKWLATASSLGNGAIRIWNVDGTAGPVLKGHEGGVPGLSWNPSNQLVSSGRDGTVRFWNVPTFNKHEPARESTIELGQPAWRLQWAPDTMRIVVDGNDGRAIVLDEHGIRLPKSASLHALISGNGDWCIDPSGEWCATARSFMLKLFSLDGKRTWRPLLGRLDIPVHVAWLGESRLAIGGGRGIIVIIDTVTGELQWTGITLRNGDENVSFTPEGEVLFGKPHVLEDELVYIVEPEPGRYEMLSPSEFKMRMVTPTKSLAKRVPKVVDHPRRGWKNGPIPPDTGIVPRPASLPGVASWQMNTIGPLQVLSTIAISPDGKSVVVGSRGGSVRLYDARTMELRQLLRGHAKHGIGKAVKSLKWSTDGDWIASVGDDGRVRLSTADGRRGPVLHHPYPVTDVAWSSDGNQLATASRDDVTIWNRNGDRVRKLGGFDGHVNKVDWSSAGWLAAGSLGPNPIVRLWKPDGTPGSTLEDFKGSVLAVAWTPDGEYLAAIDQSQTVRVWSRDGELTHSFETDLVPHQSLKWDPSGKVLSVGSWSKLGFFSADGTPIAVANVVRGTVYDLVWEPRGQRFYLAGGDAGLVLGRLDESSVLLARILFDPDGGDHPQVDWRPGTDQLSWNSAAHYPAPYSLPMRLATADGDFVTTSRHCRRVSNAWNRLGDRLVGWTSKRGISLLSPDGRFERYLQRTPTSAAWSPDGSRVAVGLSYSGKLQQWSADGELLSEFKVDEKGITENALAWNAKGDRLATSGKADAPVKIWRPDGTLVRALDVGAAAIAWNPQPNLLATTSRYLKVFDAEGKPDSKFKEHSAECLAWSPDGGQLAVGGELGDIYRESVNGASIPSINAHSSKVESLAWSDDGKRLASSGADGLVKVWDTETREPLWAAVNLPYAKTVTFTGAGEILFGDPAVIDEQLRYVLETADGARTLLTPKEFEAFVDSGLEFPKWLAVRDAD</sequence>
<keyword evidence="1 5" id="KW-0853">WD repeat</keyword>
<dbReference type="PANTHER" id="PTHR19848">
    <property type="entry name" value="WD40 REPEAT PROTEIN"/>
    <property type="match status" value="1"/>
</dbReference>
<evidence type="ECO:0000256" key="3">
    <source>
        <dbReference type="ARBA" id="ARBA00022741"/>
    </source>
</evidence>
<evidence type="ECO:0000256" key="1">
    <source>
        <dbReference type="ARBA" id="ARBA00022574"/>
    </source>
</evidence>
<dbReference type="OrthoDB" id="500858at2"/>
<feature type="region of interest" description="Disordered" evidence="7">
    <location>
        <begin position="76"/>
        <end position="102"/>
    </location>
</feature>
<evidence type="ECO:0000259" key="8">
    <source>
        <dbReference type="PROSITE" id="PS50011"/>
    </source>
</evidence>
<dbReference type="PROSITE" id="PS50294">
    <property type="entry name" value="WD_REPEATS_REGION"/>
    <property type="match status" value="3"/>
</dbReference>
<dbReference type="PROSITE" id="PS50011">
    <property type="entry name" value="PROTEIN_KINASE_DOM"/>
    <property type="match status" value="1"/>
</dbReference>
<dbReference type="SMART" id="SM00220">
    <property type="entry name" value="S_TKc"/>
    <property type="match status" value="1"/>
</dbReference>
<evidence type="ECO:0000256" key="2">
    <source>
        <dbReference type="ARBA" id="ARBA00022737"/>
    </source>
</evidence>
<dbReference type="SUPFAM" id="SSF50998">
    <property type="entry name" value="Quinoprotein alcohol dehydrogenase-like"/>
    <property type="match status" value="2"/>
</dbReference>
<dbReference type="InterPro" id="IPR019775">
    <property type="entry name" value="WD40_repeat_CS"/>
</dbReference>
<evidence type="ECO:0000313" key="10">
    <source>
        <dbReference type="Proteomes" id="UP000317093"/>
    </source>
</evidence>
<keyword evidence="2" id="KW-0677">Repeat</keyword>
<feature type="repeat" description="WD" evidence="5">
    <location>
        <begin position="732"/>
        <end position="766"/>
    </location>
</feature>
<dbReference type="InterPro" id="IPR011044">
    <property type="entry name" value="Quino_amine_DH_bsu"/>
</dbReference>
<dbReference type="InterPro" id="IPR008271">
    <property type="entry name" value="Ser/Thr_kinase_AS"/>
</dbReference>
<dbReference type="InterPro" id="IPR024977">
    <property type="entry name" value="Apc4-like_WD40_dom"/>
</dbReference>
<dbReference type="GO" id="GO:0004674">
    <property type="term" value="F:protein serine/threonine kinase activity"/>
    <property type="evidence" value="ECO:0007669"/>
    <property type="project" value="UniProtKB-EC"/>
</dbReference>
<dbReference type="Pfam" id="PF00069">
    <property type="entry name" value="Pkinase"/>
    <property type="match status" value="1"/>
</dbReference>
<dbReference type="SUPFAM" id="SSF50978">
    <property type="entry name" value="WD40 repeat-like"/>
    <property type="match status" value="1"/>
</dbReference>
<feature type="repeat" description="WD" evidence="5">
    <location>
        <begin position="1015"/>
        <end position="1047"/>
    </location>
</feature>
<dbReference type="Gene3D" id="1.10.510.10">
    <property type="entry name" value="Transferase(Phosphotransferase) domain 1"/>
    <property type="match status" value="1"/>
</dbReference>
<dbReference type="EMBL" id="CP036279">
    <property type="protein sequence ID" value="QDU59949.1"/>
    <property type="molecule type" value="Genomic_DNA"/>
</dbReference>
<feature type="domain" description="Protein kinase" evidence="8">
    <location>
        <begin position="108"/>
        <end position="376"/>
    </location>
</feature>
<keyword evidence="3 6" id="KW-0547">Nucleotide-binding</keyword>
<gene>
    <name evidence="9" type="primary">stkP_1</name>
    <name evidence="9" type="ORF">Pan216_07840</name>
</gene>
<keyword evidence="9" id="KW-0418">Kinase</keyword>
<dbReference type="InterPro" id="IPR017441">
    <property type="entry name" value="Protein_kinase_ATP_BS"/>
</dbReference>
<feature type="compositionally biased region" description="Basic and acidic residues" evidence="7">
    <location>
        <begin position="537"/>
        <end position="550"/>
    </location>
</feature>
<protein>
    <submittedName>
        <fullName evidence="9">Serine/threonine-protein kinase StkP</fullName>
        <ecNumber evidence="9">2.7.11.1</ecNumber>
    </submittedName>
</protein>
<feature type="region of interest" description="Disordered" evidence="7">
    <location>
        <begin position="536"/>
        <end position="558"/>
    </location>
</feature>
<dbReference type="PANTHER" id="PTHR19848:SF8">
    <property type="entry name" value="F-BOX AND WD REPEAT DOMAIN CONTAINING 7"/>
    <property type="match status" value="1"/>
</dbReference>
<dbReference type="Pfam" id="PF04762">
    <property type="entry name" value="Beta-prop_ELP1_1st"/>
    <property type="match status" value="1"/>
</dbReference>
<dbReference type="SUPFAM" id="SSF50969">
    <property type="entry name" value="YVTN repeat-like/Quinoprotein amine dehydrogenase"/>
    <property type="match status" value="1"/>
</dbReference>
<dbReference type="Proteomes" id="UP000317093">
    <property type="component" value="Chromosome"/>
</dbReference>
<dbReference type="RefSeq" id="WP_145255031.1">
    <property type="nucleotide sequence ID" value="NZ_CP036279.1"/>
</dbReference>
<dbReference type="PROSITE" id="PS50082">
    <property type="entry name" value="WD_REPEATS_2"/>
    <property type="match status" value="4"/>
</dbReference>
<dbReference type="InterPro" id="IPR000719">
    <property type="entry name" value="Prot_kinase_dom"/>
</dbReference>
<dbReference type="GO" id="GO:0005524">
    <property type="term" value="F:ATP binding"/>
    <property type="evidence" value="ECO:0007669"/>
    <property type="project" value="UniProtKB-UniRule"/>
</dbReference>
<keyword evidence="9" id="KW-0808">Transferase</keyword>
<dbReference type="Pfam" id="PF12894">
    <property type="entry name" value="ANAPC4_WD40"/>
    <property type="match status" value="1"/>
</dbReference>
<dbReference type="KEGG" id="knv:Pan216_07840"/>
<dbReference type="Pfam" id="PF00400">
    <property type="entry name" value="WD40"/>
    <property type="match status" value="8"/>
</dbReference>
<dbReference type="PROSITE" id="PS00107">
    <property type="entry name" value="PROTEIN_KINASE_ATP"/>
    <property type="match status" value="1"/>
</dbReference>
<evidence type="ECO:0000256" key="5">
    <source>
        <dbReference type="PROSITE-ProRule" id="PRU00221"/>
    </source>
</evidence>
<dbReference type="PROSITE" id="PS00678">
    <property type="entry name" value="WD_REPEATS_1"/>
    <property type="match status" value="2"/>
</dbReference>
<dbReference type="Gene3D" id="2.130.10.10">
    <property type="entry name" value="YVTN repeat-like/Quinoprotein amine dehydrogenase"/>
    <property type="match status" value="6"/>
</dbReference>
<proteinExistence type="predicted"/>
<name>A0A518AZ04_9BACT</name>
<dbReference type="CDD" id="cd14014">
    <property type="entry name" value="STKc_PknB_like"/>
    <property type="match status" value="1"/>
</dbReference>
<feature type="repeat" description="WD" evidence="5">
    <location>
        <begin position="1829"/>
        <end position="1870"/>
    </location>
</feature>
<dbReference type="Gene3D" id="3.30.200.20">
    <property type="entry name" value="Phosphorylase Kinase, domain 1"/>
    <property type="match status" value="1"/>
</dbReference>
<dbReference type="InterPro" id="IPR056164">
    <property type="entry name" value="Beta-prop_ELP1_1st"/>
</dbReference>
<keyword evidence="10" id="KW-1185">Reference proteome</keyword>
<dbReference type="SMART" id="SM00320">
    <property type="entry name" value="WD40"/>
    <property type="match status" value="21"/>
</dbReference>
<accession>A0A518AZ04</accession>
<evidence type="ECO:0000256" key="4">
    <source>
        <dbReference type="ARBA" id="ARBA00022840"/>
    </source>
</evidence>
<dbReference type="InterPro" id="IPR011047">
    <property type="entry name" value="Quinoprotein_ADH-like_sf"/>
</dbReference>
<dbReference type="InterPro" id="IPR001680">
    <property type="entry name" value="WD40_rpt"/>
</dbReference>
<dbReference type="SUPFAM" id="SSF82171">
    <property type="entry name" value="DPP6 N-terminal domain-like"/>
    <property type="match status" value="1"/>
</dbReference>
<evidence type="ECO:0000256" key="6">
    <source>
        <dbReference type="PROSITE-ProRule" id="PRU10141"/>
    </source>
</evidence>
<evidence type="ECO:0000256" key="7">
    <source>
        <dbReference type="SAM" id="MobiDB-lite"/>
    </source>
</evidence>